<accession>A0A1D1UST9</accession>
<evidence type="ECO:0000256" key="3">
    <source>
        <dbReference type="RuleBase" id="RU367070"/>
    </source>
</evidence>
<name>A0A1D1UST9_RAMVA</name>
<keyword evidence="1" id="KW-0677">Repeat</keyword>
<gene>
    <name evidence="4" type="primary">RvY_04797-1</name>
    <name evidence="4" type="synonym">RvY_04797.1</name>
    <name evidence="4" type="ORF">RvY_04797</name>
</gene>
<dbReference type="AlphaFoldDB" id="A0A1D1UST9"/>
<evidence type="ECO:0000256" key="1">
    <source>
        <dbReference type="ARBA" id="ARBA00022737"/>
    </source>
</evidence>
<dbReference type="PANTHER" id="PTHR20931:SF0">
    <property type="entry name" value="TETRATRICOPEPTIDE REPEAT PROTEIN 30"/>
    <property type="match status" value="1"/>
</dbReference>
<evidence type="ECO:0000313" key="4">
    <source>
        <dbReference type="EMBL" id="GAU92754.1"/>
    </source>
</evidence>
<dbReference type="Gene3D" id="1.25.40.10">
    <property type="entry name" value="Tetratricopeptide repeat domain"/>
    <property type="match status" value="1"/>
</dbReference>
<evidence type="ECO:0000313" key="5">
    <source>
        <dbReference type="Proteomes" id="UP000186922"/>
    </source>
</evidence>
<keyword evidence="3" id="KW-0970">Cilium biogenesis/degradation</keyword>
<dbReference type="GO" id="GO:0005879">
    <property type="term" value="C:axonemal microtubule"/>
    <property type="evidence" value="ECO:0007669"/>
    <property type="project" value="UniProtKB-UniRule"/>
</dbReference>
<dbReference type="GO" id="GO:0042073">
    <property type="term" value="P:intraciliary transport"/>
    <property type="evidence" value="ECO:0007669"/>
    <property type="project" value="UniProtKB-UniRule"/>
</dbReference>
<dbReference type="SUPFAM" id="SSF48452">
    <property type="entry name" value="TPR-like"/>
    <property type="match status" value="1"/>
</dbReference>
<dbReference type="GO" id="GO:0120170">
    <property type="term" value="F:intraciliary transport particle B binding"/>
    <property type="evidence" value="ECO:0007669"/>
    <property type="project" value="TreeGrafter"/>
</dbReference>
<keyword evidence="5" id="KW-1185">Reference proteome</keyword>
<keyword evidence="2 3" id="KW-0802">TPR repeat</keyword>
<comment type="function">
    <text evidence="3">Required for polyglutamylation of axonemal tubulin. Plays a role in anterograde intraflagellar transport (IFT), the process by which cilia precursors are transported from the base of the cilium to the site of their incorporation at the tip.</text>
</comment>
<keyword evidence="3" id="KW-0969">Cilium</keyword>
<comment type="subcellular location">
    <subcellularLocation>
        <location evidence="3">Cell projection</location>
        <location evidence="3">Cilium</location>
    </subcellularLocation>
</comment>
<comment type="caution">
    <text evidence="4">The sequence shown here is derived from an EMBL/GenBank/DDBJ whole genome shotgun (WGS) entry which is preliminary data.</text>
</comment>
<dbReference type="InterPro" id="IPR039941">
    <property type="entry name" value="TT30"/>
</dbReference>
<keyword evidence="3" id="KW-0966">Cell projection</keyword>
<dbReference type="InterPro" id="IPR011990">
    <property type="entry name" value="TPR-like_helical_dom_sf"/>
</dbReference>
<sequence>MLQAEAGRNVEEARKIAAALTLQAACYFQQGQVRTANGQLDLIPNGLDSASHQRIELIKAVLQQQVDPPLCARLLEHLVAVDSSITEQARLTLLIMYLRTEYMEKASGLLDDHEVGIREMVTDEDWRMIETALVSAYDNPSGAKLYSEVMQEAEENMGYLQTDIGIFKQSLDSCEDENAAVGLKRKLAKKEAKLATVKLSLRMATVGLANLHYKKRNYKEAVRCLQKYIEDCQDDIVYCTALAHCLFMAKNYTESSFIYHTIIEFYKSTSFTLISTPVAILSQYCVAQLFATDEENKASEVMAEMLRSEKVNFEDPESDYHVVAAKRTHVVATCLLIAYKLFPA</sequence>
<proteinExistence type="inferred from homology"/>
<reference evidence="4 5" key="1">
    <citation type="journal article" date="2016" name="Nat. Commun.">
        <title>Extremotolerant tardigrade genome and improved radiotolerance of human cultured cells by tardigrade-unique protein.</title>
        <authorList>
            <person name="Hashimoto T."/>
            <person name="Horikawa D.D."/>
            <person name="Saito Y."/>
            <person name="Kuwahara H."/>
            <person name="Kozuka-Hata H."/>
            <person name="Shin-I T."/>
            <person name="Minakuchi Y."/>
            <person name="Ohishi K."/>
            <person name="Motoyama A."/>
            <person name="Aizu T."/>
            <person name="Enomoto A."/>
            <person name="Kondo K."/>
            <person name="Tanaka S."/>
            <person name="Hara Y."/>
            <person name="Koshikawa S."/>
            <person name="Sagara H."/>
            <person name="Miura T."/>
            <person name="Yokobori S."/>
            <person name="Miyagawa K."/>
            <person name="Suzuki Y."/>
            <person name="Kubo T."/>
            <person name="Oyama M."/>
            <person name="Kohara Y."/>
            <person name="Fujiyama A."/>
            <person name="Arakawa K."/>
            <person name="Katayama T."/>
            <person name="Toyoda A."/>
            <person name="Kunieda T."/>
        </authorList>
    </citation>
    <scope>NUCLEOTIDE SEQUENCE [LARGE SCALE GENOMIC DNA]</scope>
    <source>
        <strain evidence="4 5">YOKOZUNA-1</strain>
    </source>
</reference>
<dbReference type="PANTHER" id="PTHR20931">
    <property type="entry name" value="TETRATRICOPEPTIDE REPEAT PROTEIN 30"/>
    <property type="match status" value="1"/>
</dbReference>
<comment type="similarity">
    <text evidence="3">Belongs to the TTC30/dfy-1/fleer family.</text>
</comment>
<organism evidence="4 5">
    <name type="scientific">Ramazzottius varieornatus</name>
    <name type="common">Water bear</name>
    <name type="synonym">Tardigrade</name>
    <dbReference type="NCBI Taxonomy" id="947166"/>
    <lineage>
        <taxon>Eukaryota</taxon>
        <taxon>Metazoa</taxon>
        <taxon>Ecdysozoa</taxon>
        <taxon>Tardigrada</taxon>
        <taxon>Eutardigrada</taxon>
        <taxon>Parachela</taxon>
        <taxon>Hypsibioidea</taxon>
        <taxon>Ramazzottiidae</taxon>
        <taxon>Ramazzottius</taxon>
    </lineage>
</organism>
<dbReference type="EMBL" id="BDGG01000002">
    <property type="protein sequence ID" value="GAU92754.1"/>
    <property type="molecule type" value="Genomic_DNA"/>
</dbReference>
<dbReference type="OrthoDB" id="10516701at2759"/>
<dbReference type="Proteomes" id="UP000186922">
    <property type="component" value="Unassembled WGS sequence"/>
</dbReference>
<protein>
    <recommendedName>
        <fullName evidence="3">Tetratricopeptide repeat protein 30</fullName>
    </recommendedName>
</protein>
<evidence type="ECO:0000256" key="2">
    <source>
        <dbReference type="ARBA" id="ARBA00022803"/>
    </source>
</evidence>
<dbReference type="GO" id="GO:0030992">
    <property type="term" value="C:intraciliary transport particle B"/>
    <property type="evidence" value="ECO:0007669"/>
    <property type="project" value="TreeGrafter"/>
</dbReference>